<name>A0A839AEC5_9HYPH</name>
<dbReference type="PROSITE" id="PS51353">
    <property type="entry name" value="ARSC"/>
    <property type="match status" value="1"/>
</dbReference>
<dbReference type="RefSeq" id="WP_182164722.1">
    <property type="nucleotide sequence ID" value="NZ_JACFXV010000048.1"/>
</dbReference>
<evidence type="ECO:0000256" key="2">
    <source>
        <dbReference type="PROSITE-ProRule" id="PRU01282"/>
    </source>
</evidence>
<reference evidence="3 4" key="1">
    <citation type="submission" date="2020-07" db="EMBL/GenBank/DDBJ databases">
        <title>Stappia sp., F7233, whole genome shotgun sequencing project.</title>
        <authorList>
            <person name="Jiang S."/>
            <person name="Liu Z.W."/>
            <person name="Du Z.J."/>
        </authorList>
    </citation>
    <scope>NUCLEOTIDE SEQUENCE [LARGE SCALE GENOMIC DNA]</scope>
    <source>
        <strain evidence="3 4">F7233</strain>
    </source>
</reference>
<dbReference type="InterPro" id="IPR036249">
    <property type="entry name" value="Thioredoxin-like_sf"/>
</dbReference>
<dbReference type="Gene3D" id="3.40.30.10">
    <property type="entry name" value="Glutaredoxin"/>
    <property type="match status" value="1"/>
</dbReference>
<dbReference type="InterPro" id="IPR006660">
    <property type="entry name" value="Arsenate_reductase-like"/>
</dbReference>
<keyword evidence="4" id="KW-1185">Reference proteome</keyword>
<protein>
    <submittedName>
        <fullName evidence="3">ArsC family reductase</fullName>
    </submittedName>
</protein>
<dbReference type="Pfam" id="PF03960">
    <property type="entry name" value="ArsC"/>
    <property type="match status" value="1"/>
</dbReference>
<dbReference type="CDD" id="cd03035">
    <property type="entry name" value="ArsC_Yffb"/>
    <property type="match status" value="1"/>
</dbReference>
<evidence type="ECO:0000313" key="3">
    <source>
        <dbReference type="EMBL" id="MBA5777388.1"/>
    </source>
</evidence>
<dbReference type="EMBL" id="JACFXV010000048">
    <property type="protein sequence ID" value="MBA5777388.1"/>
    <property type="molecule type" value="Genomic_DNA"/>
</dbReference>
<evidence type="ECO:0000313" key="4">
    <source>
        <dbReference type="Proteomes" id="UP000541109"/>
    </source>
</evidence>
<proteinExistence type="inferred from homology"/>
<dbReference type="AlphaFoldDB" id="A0A839AEC5"/>
<organism evidence="3 4">
    <name type="scientific">Stappia albiluteola</name>
    <dbReference type="NCBI Taxonomy" id="2758565"/>
    <lineage>
        <taxon>Bacteria</taxon>
        <taxon>Pseudomonadati</taxon>
        <taxon>Pseudomonadota</taxon>
        <taxon>Alphaproteobacteria</taxon>
        <taxon>Hyphomicrobiales</taxon>
        <taxon>Stappiaceae</taxon>
        <taxon>Stappia</taxon>
    </lineage>
</organism>
<dbReference type="NCBIfam" id="NF008107">
    <property type="entry name" value="PRK10853.1"/>
    <property type="match status" value="1"/>
</dbReference>
<dbReference type="NCBIfam" id="TIGR01617">
    <property type="entry name" value="arsC_related"/>
    <property type="match status" value="1"/>
</dbReference>
<comment type="similarity">
    <text evidence="1 2">Belongs to the ArsC family.</text>
</comment>
<dbReference type="SUPFAM" id="SSF52833">
    <property type="entry name" value="Thioredoxin-like"/>
    <property type="match status" value="1"/>
</dbReference>
<dbReference type="PANTHER" id="PTHR30041:SF8">
    <property type="entry name" value="PROTEIN YFFB"/>
    <property type="match status" value="1"/>
</dbReference>
<accession>A0A839AEC5</accession>
<sequence>MAVTVYGITNCDTIKKARRFLEERGVEYTFHDYRKAGVDSGKLDGFMKEFGWEKVLNRGGTTWRKLPDEVKEQTTNADAALALMLEQPSIIKRPIVETGARNFIGFDQTAWELAFEMGEFA</sequence>
<dbReference type="InterPro" id="IPR006504">
    <property type="entry name" value="Tscrpt_reg_Spx/MgsR"/>
</dbReference>
<dbReference type="Proteomes" id="UP000541109">
    <property type="component" value="Unassembled WGS sequence"/>
</dbReference>
<evidence type="ECO:0000256" key="1">
    <source>
        <dbReference type="ARBA" id="ARBA00007198"/>
    </source>
</evidence>
<comment type="caution">
    <text evidence="3">The sequence shown here is derived from an EMBL/GenBank/DDBJ whole genome shotgun (WGS) entry which is preliminary data.</text>
</comment>
<gene>
    <name evidence="3" type="ORF">H2509_09635</name>
</gene>
<dbReference type="PANTHER" id="PTHR30041">
    <property type="entry name" value="ARSENATE REDUCTASE"/>
    <property type="match status" value="1"/>
</dbReference>